<dbReference type="RefSeq" id="WP_059285052.1">
    <property type="nucleotide sequence ID" value="NZ_LNQU01000013.1"/>
</dbReference>
<comment type="caution">
    <text evidence="1">The sequence shown here is derived from an EMBL/GenBank/DDBJ whole genome shotgun (WGS) entry which is preliminary data.</text>
</comment>
<accession>A0A318JHQ6</accession>
<dbReference type="Pfam" id="PF06945">
    <property type="entry name" value="DUF1289"/>
    <property type="match status" value="1"/>
</dbReference>
<proteinExistence type="predicted"/>
<dbReference type="InterPro" id="IPR032720">
    <property type="entry name" value="Cys_rich_CWC"/>
</dbReference>
<sequence>MSNTIPSPCQQRCQLDDAGESCLSCRRTLKEIAGWPGFSDFEKKAVWKRLLALPPQGQCKQCPACGDSFSCRAGAAAEECWCARLPHIMPLLPEGSDCLCPACLLQAIASQPPAADGQG</sequence>
<evidence type="ECO:0000313" key="2">
    <source>
        <dbReference type="Proteomes" id="UP000248395"/>
    </source>
</evidence>
<organism evidence="1 2">
    <name type="scientific">Aquitalea magnusonii</name>
    <dbReference type="NCBI Taxonomy" id="332411"/>
    <lineage>
        <taxon>Bacteria</taxon>
        <taxon>Pseudomonadati</taxon>
        <taxon>Pseudomonadota</taxon>
        <taxon>Betaproteobacteria</taxon>
        <taxon>Neisseriales</taxon>
        <taxon>Chromobacteriaceae</taxon>
        <taxon>Aquitalea</taxon>
    </lineage>
</organism>
<dbReference type="InterPro" id="IPR010710">
    <property type="entry name" value="DUF1289"/>
</dbReference>
<dbReference type="Pfam" id="PF14375">
    <property type="entry name" value="Cys_rich_CWC"/>
    <property type="match status" value="1"/>
</dbReference>
<gene>
    <name evidence="1" type="ORF">DFR38_105244</name>
</gene>
<evidence type="ECO:0000313" key="1">
    <source>
        <dbReference type="EMBL" id="PXX49201.1"/>
    </source>
</evidence>
<name>A0A318JHQ6_9NEIS</name>
<dbReference type="AlphaFoldDB" id="A0A318JHQ6"/>
<dbReference type="Proteomes" id="UP000248395">
    <property type="component" value="Unassembled WGS sequence"/>
</dbReference>
<dbReference type="EMBL" id="QJKC01000005">
    <property type="protein sequence ID" value="PXX49201.1"/>
    <property type="molecule type" value="Genomic_DNA"/>
</dbReference>
<keyword evidence="2" id="KW-1185">Reference proteome</keyword>
<dbReference type="OrthoDB" id="8911262at2"/>
<reference evidence="1 2" key="1">
    <citation type="submission" date="2018-05" db="EMBL/GenBank/DDBJ databases">
        <title>Genomic Encyclopedia of Type Strains, Phase IV (KMG-IV): sequencing the most valuable type-strain genomes for metagenomic binning, comparative biology and taxonomic classification.</title>
        <authorList>
            <person name="Goeker M."/>
        </authorList>
    </citation>
    <scope>NUCLEOTIDE SEQUENCE [LARGE SCALE GENOMIC DNA]</scope>
    <source>
        <strain evidence="1 2">DSM 25134</strain>
    </source>
</reference>
<protein>
    <submittedName>
        <fullName evidence="1">Putative Fe-S protein YdhL (DUF1289 family)</fullName>
    </submittedName>
</protein>